<dbReference type="PANTHER" id="PTHR42718:SF10">
    <property type="entry name" value="TRANSPORTER, PUTATIVE (AFU_ORTHOLOGUE AFUA_8G06760)-RELATED"/>
    <property type="match status" value="1"/>
</dbReference>
<keyword evidence="3 5" id="KW-1133">Transmembrane helix</keyword>
<name>A0A2X0KYG5_9BASI</name>
<feature type="transmembrane region" description="Helical" evidence="5">
    <location>
        <begin position="375"/>
        <end position="396"/>
    </location>
</feature>
<dbReference type="GO" id="GO:0022857">
    <property type="term" value="F:transmembrane transporter activity"/>
    <property type="evidence" value="ECO:0007669"/>
    <property type="project" value="InterPro"/>
</dbReference>
<dbReference type="GO" id="GO:0016020">
    <property type="term" value="C:membrane"/>
    <property type="evidence" value="ECO:0007669"/>
    <property type="project" value="UniProtKB-SubCell"/>
</dbReference>
<dbReference type="SUPFAM" id="SSF103473">
    <property type="entry name" value="MFS general substrate transporter"/>
    <property type="match status" value="2"/>
</dbReference>
<feature type="transmembrane region" description="Helical" evidence="5">
    <location>
        <begin position="281"/>
        <end position="301"/>
    </location>
</feature>
<feature type="transmembrane region" description="Helical" evidence="5">
    <location>
        <begin position="465"/>
        <end position="490"/>
    </location>
</feature>
<dbReference type="InterPro" id="IPR036259">
    <property type="entry name" value="MFS_trans_sf"/>
</dbReference>
<evidence type="ECO:0000256" key="5">
    <source>
        <dbReference type="SAM" id="Phobius"/>
    </source>
</evidence>
<feature type="transmembrane region" description="Helical" evidence="5">
    <location>
        <begin position="209"/>
        <end position="229"/>
    </location>
</feature>
<evidence type="ECO:0000256" key="3">
    <source>
        <dbReference type="ARBA" id="ARBA00022989"/>
    </source>
</evidence>
<feature type="transmembrane region" description="Helical" evidence="5">
    <location>
        <begin position="313"/>
        <end position="332"/>
    </location>
</feature>
<keyword evidence="2 5" id="KW-0812">Transmembrane</keyword>
<dbReference type="Proteomes" id="UP000249723">
    <property type="component" value="Unassembled WGS sequence"/>
</dbReference>
<evidence type="ECO:0000256" key="2">
    <source>
        <dbReference type="ARBA" id="ARBA00022692"/>
    </source>
</evidence>
<feature type="transmembrane region" description="Helical" evidence="5">
    <location>
        <begin position="94"/>
        <end position="112"/>
    </location>
</feature>
<feature type="transmembrane region" description="Helical" evidence="5">
    <location>
        <begin position="152"/>
        <end position="175"/>
    </location>
</feature>
<feature type="domain" description="Major facilitator superfamily (MFS) profile" evidence="6">
    <location>
        <begin position="18"/>
        <end position="583"/>
    </location>
</feature>
<protein>
    <submittedName>
        <fullName evidence="7">BZ3500_MvSof-1268-A1-R1_Chr3-1g05873 protein</fullName>
    </submittedName>
</protein>
<keyword evidence="8" id="KW-1185">Reference proteome</keyword>
<evidence type="ECO:0000313" key="8">
    <source>
        <dbReference type="Proteomes" id="UP000249723"/>
    </source>
</evidence>
<evidence type="ECO:0000259" key="6">
    <source>
        <dbReference type="PROSITE" id="PS50850"/>
    </source>
</evidence>
<feature type="transmembrane region" description="Helical" evidence="5">
    <location>
        <begin position="16"/>
        <end position="34"/>
    </location>
</feature>
<evidence type="ECO:0000256" key="4">
    <source>
        <dbReference type="ARBA" id="ARBA00023136"/>
    </source>
</evidence>
<feature type="transmembrane region" description="Helical" evidence="5">
    <location>
        <begin position="440"/>
        <end position="459"/>
    </location>
</feature>
<reference evidence="8" key="1">
    <citation type="submission" date="2016-10" db="EMBL/GenBank/DDBJ databases">
        <authorList>
            <person name="Jeantristanb JTB J.-T."/>
            <person name="Ricardo R."/>
        </authorList>
    </citation>
    <scope>NUCLEOTIDE SEQUENCE [LARGE SCALE GENOMIC DNA]</scope>
</reference>
<dbReference type="OrthoDB" id="440755at2759"/>
<dbReference type="STRING" id="289078.A0A2X0KYG5"/>
<feature type="transmembrane region" description="Helical" evidence="5">
    <location>
        <begin position="54"/>
        <end position="73"/>
    </location>
</feature>
<dbReference type="EMBL" id="FMWP01000096">
    <property type="protein sequence ID" value="SCZ99201.1"/>
    <property type="molecule type" value="Genomic_DNA"/>
</dbReference>
<feature type="transmembrane region" description="Helical" evidence="5">
    <location>
        <begin position="118"/>
        <end position="140"/>
    </location>
</feature>
<proteinExistence type="predicted"/>
<accession>A0A2X0KYG5</accession>
<dbReference type="InterPro" id="IPR011701">
    <property type="entry name" value="MFS"/>
</dbReference>
<organism evidence="7 8">
    <name type="scientific">Microbotryum saponariae</name>
    <dbReference type="NCBI Taxonomy" id="289078"/>
    <lineage>
        <taxon>Eukaryota</taxon>
        <taxon>Fungi</taxon>
        <taxon>Dikarya</taxon>
        <taxon>Basidiomycota</taxon>
        <taxon>Pucciniomycotina</taxon>
        <taxon>Microbotryomycetes</taxon>
        <taxon>Microbotryales</taxon>
        <taxon>Microbotryaceae</taxon>
        <taxon>Microbotryum</taxon>
    </lineage>
</organism>
<sequence>MSVDESSGRRDGVRDYLVMTAVSGTSFINSYFSGALTVSLPQVQKDLNIAASALQWPLTLYALVLGSTLLPMGRLADVYGPRLLFLIGRPHRDLFCLPAALYFVVSVAVALSPTMIGFSAFSSMLGICAAANTPSGIGILGRHFEPGPRKNIAFALLGAGQPLGFASGLVVGALLTETKLGWRGQFLGLLGDFELVIRLPADAAVDEPASFYVQAALAALFGVLGFFVIPKIFAMDSGAIPLVTAQSADVTLAATSDAASVASAAESAAPSPPDLSQNRRIDWIGTLLSFAGFVLLTFALADASSEPLGWKTPWLPPLIPISVLLLIAFFYWEVRLQHMIIAFYSSPPEPKLGGKPKRPPPPPILPPGIWTTPHLPAILAVVFFAWGAFNTCTYYVNLVLQLVMEESALKTALFQLPLIVSGIIFNIIPGYAISYIHGNTLIIISMTLGIIAPILLAVVKPDHGYWAAIFPLLALAPATDLSYTVATIAISRSATRSQQATAGALFQVTTRLATSMSLAIISSIATLASDKYLAANPFAGDLSPNTTESPDVLLAGYRIGGWLTFAFAAIALTISLFGLRGMGLVGSKEEKAE</sequence>
<evidence type="ECO:0000256" key="1">
    <source>
        <dbReference type="ARBA" id="ARBA00004141"/>
    </source>
</evidence>
<dbReference type="Gene3D" id="1.20.1250.20">
    <property type="entry name" value="MFS general substrate transporter like domains"/>
    <property type="match status" value="2"/>
</dbReference>
<dbReference type="PROSITE" id="PS50850">
    <property type="entry name" value="MFS"/>
    <property type="match status" value="1"/>
</dbReference>
<feature type="transmembrane region" description="Helical" evidence="5">
    <location>
        <begin position="408"/>
        <end position="428"/>
    </location>
</feature>
<dbReference type="PANTHER" id="PTHR42718">
    <property type="entry name" value="MAJOR FACILITATOR SUPERFAMILY MULTIDRUG TRANSPORTER MFSC"/>
    <property type="match status" value="1"/>
</dbReference>
<comment type="subcellular location">
    <subcellularLocation>
        <location evidence="1">Membrane</location>
        <topology evidence="1">Multi-pass membrane protein</topology>
    </subcellularLocation>
</comment>
<dbReference type="InterPro" id="IPR020846">
    <property type="entry name" value="MFS_dom"/>
</dbReference>
<evidence type="ECO:0000313" key="7">
    <source>
        <dbReference type="EMBL" id="SCZ99201.1"/>
    </source>
</evidence>
<dbReference type="AlphaFoldDB" id="A0A2X0KYG5"/>
<keyword evidence="4 5" id="KW-0472">Membrane</keyword>
<feature type="transmembrane region" description="Helical" evidence="5">
    <location>
        <begin position="559"/>
        <end position="579"/>
    </location>
</feature>
<gene>
    <name evidence="7" type="ORF">BZ3500_MVSOF-1268-A1-R1_CHR3-1G05873</name>
</gene>
<dbReference type="Pfam" id="PF07690">
    <property type="entry name" value="MFS_1"/>
    <property type="match status" value="1"/>
</dbReference>
<feature type="transmembrane region" description="Helical" evidence="5">
    <location>
        <begin position="502"/>
        <end position="528"/>
    </location>
</feature>